<gene>
    <name evidence="4" type="ORF">JKG61_06800</name>
</gene>
<dbReference type="SUPFAM" id="SSF55729">
    <property type="entry name" value="Acyl-CoA N-acyltransferases (Nat)"/>
    <property type="match status" value="1"/>
</dbReference>
<proteinExistence type="predicted"/>
<dbReference type="Pfam" id="PF13508">
    <property type="entry name" value="Acetyltransf_7"/>
    <property type="match status" value="1"/>
</dbReference>
<evidence type="ECO:0000313" key="5">
    <source>
        <dbReference type="Proteomes" id="UP000625283"/>
    </source>
</evidence>
<evidence type="ECO:0000256" key="2">
    <source>
        <dbReference type="ARBA" id="ARBA00023315"/>
    </source>
</evidence>
<feature type="domain" description="N-acetyltransferase" evidence="3">
    <location>
        <begin position="1"/>
        <end position="143"/>
    </location>
</feature>
<protein>
    <submittedName>
        <fullName evidence="4">N-acetyltransferase</fullName>
        <ecNumber evidence="4">2.3.1.-</ecNumber>
    </submittedName>
</protein>
<evidence type="ECO:0000313" key="4">
    <source>
        <dbReference type="EMBL" id="MBL1408457.1"/>
    </source>
</evidence>
<organism evidence="4 5">
    <name type="scientific">Sphingobacterium faecale</name>
    <dbReference type="NCBI Taxonomy" id="2803775"/>
    <lineage>
        <taxon>Bacteria</taxon>
        <taxon>Pseudomonadati</taxon>
        <taxon>Bacteroidota</taxon>
        <taxon>Sphingobacteriia</taxon>
        <taxon>Sphingobacteriales</taxon>
        <taxon>Sphingobacteriaceae</taxon>
        <taxon>Sphingobacterium</taxon>
    </lineage>
</organism>
<dbReference type="NCBIfam" id="NF007853">
    <property type="entry name" value="PRK10562.1"/>
    <property type="match status" value="1"/>
</dbReference>
<reference evidence="4 5" key="1">
    <citation type="submission" date="2021-01" db="EMBL/GenBank/DDBJ databases">
        <title>C459-1 draft genome sequence.</title>
        <authorList>
            <person name="Zhang X.-F."/>
        </authorList>
    </citation>
    <scope>NUCLEOTIDE SEQUENCE [LARGE SCALE GENOMIC DNA]</scope>
    <source>
        <strain evidence="5">C459-1</strain>
    </source>
</reference>
<dbReference type="GO" id="GO:0016746">
    <property type="term" value="F:acyltransferase activity"/>
    <property type="evidence" value="ECO:0007669"/>
    <property type="project" value="UniProtKB-KW"/>
</dbReference>
<dbReference type="Gene3D" id="3.40.630.30">
    <property type="match status" value="1"/>
</dbReference>
<dbReference type="EMBL" id="JAERTY010000003">
    <property type="protein sequence ID" value="MBL1408457.1"/>
    <property type="molecule type" value="Genomic_DNA"/>
</dbReference>
<evidence type="ECO:0000256" key="1">
    <source>
        <dbReference type="ARBA" id="ARBA00022679"/>
    </source>
</evidence>
<dbReference type="InterPro" id="IPR000182">
    <property type="entry name" value="GNAT_dom"/>
</dbReference>
<keyword evidence="2 4" id="KW-0012">Acyltransferase</keyword>
<sequence>MIRLAQEKDYDRMVEIWLEASIKAHNFIPAKYWEDGVSDMRTVYLPQSQSWVYEDEQQQIQGFASVLDNHIAALFVNSQLQGRGIGSLLIRFLKTTSRKLSLNVYADNKEAVDFYKNHGFQVEEETMDEATSAKDLVMNWTTELYTP</sequence>
<keyword evidence="5" id="KW-1185">Reference proteome</keyword>
<dbReference type="PANTHER" id="PTHR43800:SF1">
    <property type="entry name" value="PEPTIDYL-LYSINE N-ACETYLTRANSFERASE YJAB"/>
    <property type="match status" value="1"/>
</dbReference>
<dbReference type="CDD" id="cd04301">
    <property type="entry name" value="NAT_SF"/>
    <property type="match status" value="1"/>
</dbReference>
<dbReference type="RefSeq" id="WP_202102217.1">
    <property type="nucleotide sequence ID" value="NZ_JAERTY010000003.1"/>
</dbReference>
<dbReference type="PROSITE" id="PS51186">
    <property type="entry name" value="GNAT"/>
    <property type="match status" value="1"/>
</dbReference>
<keyword evidence="1 4" id="KW-0808">Transferase</keyword>
<evidence type="ECO:0000259" key="3">
    <source>
        <dbReference type="PROSITE" id="PS51186"/>
    </source>
</evidence>
<comment type="caution">
    <text evidence="4">The sequence shown here is derived from an EMBL/GenBank/DDBJ whole genome shotgun (WGS) entry which is preliminary data.</text>
</comment>
<dbReference type="InterPro" id="IPR016181">
    <property type="entry name" value="Acyl_CoA_acyltransferase"/>
</dbReference>
<accession>A0ABS1R355</accession>
<dbReference type="Proteomes" id="UP000625283">
    <property type="component" value="Unassembled WGS sequence"/>
</dbReference>
<name>A0ABS1R355_9SPHI</name>
<dbReference type="PANTHER" id="PTHR43800">
    <property type="entry name" value="PEPTIDYL-LYSINE N-ACETYLTRANSFERASE YJAB"/>
    <property type="match status" value="1"/>
</dbReference>
<dbReference type="EC" id="2.3.1.-" evidence="4"/>